<dbReference type="Proteomes" id="UP001153954">
    <property type="component" value="Unassembled WGS sequence"/>
</dbReference>
<name>A0AAU9V5U7_EUPED</name>
<accession>A0AAU9V5U7</accession>
<sequence length="84" mass="8682">MPLCFTESGSTYDIDELTKFELDADAKDVGGVDDGAHEFVVVGEEVIVETLGVGVAGGDGAHQAAGRQPPDKRGHQLTGPSIVT</sequence>
<protein>
    <submittedName>
        <fullName evidence="2">Uncharacterized protein</fullName>
    </submittedName>
</protein>
<evidence type="ECO:0000313" key="3">
    <source>
        <dbReference type="Proteomes" id="UP001153954"/>
    </source>
</evidence>
<proteinExistence type="predicted"/>
<gene>
    <name evidence="2" type="ORF">EEDITHA_LOCUS19698</name>
</gene>
<dbReference type="AlphaFoldDB" id="A0AAU9V5U7"/>
<evidence type="ECO:0000313" key="2">
    <source>
        <dbReference type="EMBL" id="CAH2105443.1"/>
    </source>
</evidence>
<organism evidence="2 3">
    <name type="scientific">Euphydryas editha</name>
    <name type="common">Edith's checkerspot</name>
    <dbReference type="NCBI Taxonomy" id="104508"/>
    <lineage>
        <taxon>Eukaryota</taxon>
        <taxon>Metazoa</taxon>
        <taxon>Ecdysozoa</taxon>
        <taxon>Arthropoda</taxon>
        <taxon>Hexapoda</taxon>
        <taxon>Insecta</taxon>
        <taxon>Pterygota</taxon>
        <taxon>Neoptera</taxon>
        <taxon>Endopterygota</taxon>
        <taxon>Lepidoptera</taxon>
        <taxon>Glossata</taxon>
        <taxon>Ditrysia</taxon>
        <taxon>Papilionoidea</taxon>
        <taxon>Nymphalidae</taxon>
        <taxon>Nymphalinae</taxon>
        <taxon>Euphydryas</taxon>
    </lineage>
</organism>
<dbReference type="EMBL" id="CAKOGL010000028">
    <property type="protein sequence ID" value="CAH2105443.1"/>
    <property type="molecule type" value="Genomic_DNA"/>
</dbReference>
<comment type="caution">
    <text evidence="2">The sequence shown here is derived from an EMBL/GenBank/DDBJ whole genome shotgun (WGS) entry which is preliminary data.</text>
</comment>
<reference evidence="2" key="1">
    <citation type="submission" date="2022-03" db="EMBL/GenBank/DDBJ databases">
        <authorList>
            <person name="Tunstrom K."/>
        </authorList>
    </citation>
    <scope>NUCLEOTIDE SEQUENCE</scope>
</reference>
<keyword evidence="3" id="KW-1185">Reference proteome</keyword>
<evidence type="ECO:0000256" key="1">
    <source>
        <dbReference type="SAM" id="MobiDB-lite"/>
    </source>
</evidence>
<feature type="region of interest" description="Disordered" evidence="1">
    <location>
        <begin position="58"/>
        <end position="84"/>
    </location>
</feature>